<keyword evidence="3" id="KW-1185">Reference proteome</keyword>
<evidence type="ECO:0000313" key="2">
    <source>
        <dbReference type="EMBL" id="MFC4983545.1"/>
    </source>
</evidence>
<dbReference type="GeneID" id="31237509"/>
<comment type="caution">
    <text evidence="2">The sequence shown here is derived from an EMBL/GenBank/DDBJ whole genome shotgun (WGS) entry which is preliminary data.</text>
</comment>
<keyword evidence="1" id="KW-0732">Signal</keyword>
<feature type="signal peptide" evidence="1">
    <location>
        <begin position="1"/>
        <end position="25"/>
    </location>
</feature>
<name>A0ABV9VHW6_STRAZ</name>
<sequence length="86" mass="8431">MNVCRTLTVAAAGCFLLAAAPTAQADNFAPVLTNTVLTAGTAGERTGTATHGVAERTGVAKKVPAVMGLVQEGADAVATRDGSASS</sequence>
<reference evidence="3" key="1">
    <citation type="journal article" date="2019" name="Int. J. Syst. Evol. Microbiol.">
        <title>The Global Catalogue of Microorganisms (GCM) 10K type strain sequencing project: providing services to taxonomists for standard genome sequencing and annotation.</title>
        <authorList>
            <consortium name="The Broad Institute Genomics Platform"/>
            <consortium name="The Broad Institute Genome Sequencing Center for Infectious Disease"/>
            <person name="Wu L."/>
            <person name="Ma J."/>
        </authorList>
    </citation>
    <scope>NUCLEOTIDE SEQUENCE [LARGE SCALE GENOMIC DNA]</scope>
    <source>
        <strain evidence="3">ICMP 257</strain>
    </source>
</reference>
<dbReference type="Proteomes" id="UP001595908">
    <property type="component" value="Unassembled WGS sequence"/>
</dbReference>
<dbReference type="RefSeq" id="WP_033305709.1">
    <property type="nucleotide sequence ID" value="NZ_JBHSJE010000019.1"/>
</dbReference>
<feature type="chain" id="PRO_5047460975" description="Secreted protein" evidence="1">
    <location>
        <begin position="26"/>
        <end position="86"/>
    </location>
</feature>
<accession>A0ABV9VHW6</accession>
<dbReference type="EMBL" id="JBHSJE010000019">
    <property type="protein sequence ID" value="MFC4983545.1"/>
    <property type="molecule type" value="Genomic_DNA"/>
</dbReference>
<proteinExistence type="predicted"/>
<evidence type="ECO:0008006" key="4">
    <source>
        <dbReference type="Google" id="ProtNLM"/>
    </source>
</evidence>
<protein>
    <recommendedName>
        <fullName evidence="4">Secreted protein</fullName>
    </recommendedName>
</protein>
<gene>
    <name evidence="2" type="ORF">ACFPL4_35325</name>
</gene>
<evidence type="ECO:0000256" key="1">
    <source>
        <dbReference type="SAM" id="SignalP"/>
    </source>
</evidence>
<organism evidence="2 3">
    <name type="scientific">Streptomyces atroolivaceus</name>
    <dbReference type="NCBI Taxonomy" id="66869"/>
    <lineage>
        <taxon>Bacteria</taxon>
        <taxon>Bacillati</taxon>
        <taxon>Actinomycetota</taxon>
        <taxon>Actinomycetes</taxon>
        <taxon>Kitasatosporales</taxon>
        <taxon>Streptomycetaceae</taxon>
        <taxon>Streptomyces</taxon>
    </lineage>
</organism>
<evidence type="ECO:0000313" key="3">
    <source>
        <dbReference type="Proteomes" id="UP001595908"/>
    </source>
</evidence>